<evidence type="ECO:0000313" key="2">
    <source>
        <dbReference type="EMBL" id="KAL1413636.1"/>
    </source>
</evidence>
<dbReference type="EMBL" id="JBBXJM010000001">
    <property type="protein sequence ID" value="KAL1413636.1"/>
    <property type="molecule type" value="Genomic_DNA"/>
</dbReference>
<reference evidence="2 3" key="1">
    <citation type="submission" date="2023-08" db="EMBL/GenBank/DDBJ databases">
        <title>Annotated Genome Sequence of Vanrija albida AlHP1.</title>
        <authorList>
            <person name="Herzog R."/>
        </authorList>
    </citation>
    <scope>NUCLEOTIDE SEQUENCE [LARGE SCALE GENOMIC DNA]</scope>
    <source>
        <strain evidence="2 3">AlHP1</strain>
    </source>
</reference>
<feature type="region of interest" description="Disordered" evidence="1">
    <location>
        <begin position="60"/>
        <end position="95"/>
    </location>
</feature>
<dbReference type="Proteomes" id="UP001565368">
    <property type="component" value="Unassembled WGS sequence"/>
</dbReference>
<dbReference type="RefSeq" id="XP_069213580.1">
    <property type="nucleotide sequence ID" value="XM_069350036.1"/>
</dbReference>
<dbReference type="GeneID" id="95982457"/>
<evidence type="ECO:0000313" key="3">
    <source>
        <dbReference type="Proteomes" id="UP001565368"/>
    </source>
</evidence>
<name>A0ABR3QG01_9TREE</name>
<evidence type="ECO:0000256" key="1">
    <source>
        <dbReference type="SAM" id="MobiDB-lite"/>
    </source>
</evidence>
<organism evidence="2 3">
    <name type="scientific">Vanrija albida</name>
    <dbReference type="NCBI Taxonomy" id="181172"/>
    <lineage>
        <taxon>Eukaryota</taxon>
        <taxon>Fungi</taxon>
        <taxon>Dikarya</taxon>
        <taxon>Basidiomycota</taxon>
        <taxon>Agaricomycotina</taxon>
        <taxon>Tremellomycetes</taxon>
        <taxon>Trichosporonales</taxon>
        <taxon>Trichosporonaceae</taxon>
        <taxon>Vanrija</taxon>
    </lineage>
</organism>
<feature type="compositionally biased region" description="Basic and acidic residues" evidence="1">
    <location>
        <begin position="79"/>
        <end position="92"/>
    </location>
</feature>
<proteinExistence type="predicted"/>
<gene>
    <name evidence="2" type="ORF">Q8F55_001414</name>
</gene>
<protein>
    <submittedName>
        <fullName evidence="2">Uncharacterized protein</fullName>
    </submittedName>
</protein>
<sequence length="413" mass="45336">MAATAGPSGSTLHIAKDKHDQHAIHIQHAAPKAGDTAQPIPIQLPTIYINPYASAPHGMSGAPGAFSAAPRPPTPPAPKKKEPKEPKEESKKPAPAVVVAAEPAHVVVAAPAAWWNFGAPHPLLWVTLGLSILAIVLGVPKGTLPTITGRHRVLRAQEIQVAERLALLNQLSGFLPPPLAALLIPEQGLGAMLAAHGGAERARALDLMRLGTGLQLWNAQAHTDGTSWWTIEDLSDGASVVRSSASAGGREREVWVLRAADAVTEHAALLSALTSSLLSRERLYAELDRCRAEPCGQGQRVATITATPMPQPQPMATVVLEAPERDEWERSADERRRARERDIEAEEERRRHREREIEVEERERDVARREKWVVESMRKLAEKSHHQASELTMEDRITERLKHYQRQLSNLHE</sequence>
<comment type="caution">
    <text evidence="2">The sequence shown here is derived from an EMBL/GenBank/DDBJ whole genome shotgun (WGS) entry which is preliminary data.</text>
</comment>
<feature type="region of interest" description="Disordered" evidence="1">
    <location>
        <begin position="325"/>
        <end position="360"/>
    </location>
</feature>
<keyword evidence="3" id="KW-1185">Reference proteome</keyword>
<feature type="compositionally biased region" description="Basic and acidic residues" evidence="1">
    <location>
        <begin position="325"/>
        <end position="342"/>
    </location>
</feature>
<accession>A0ABR3QG01</accession>